<dbReference type="InterPro" id="IPR000795">
    <property type="entry name" value="T_Tr_GTP-bd_dom"/>
</dbReference>
<dbReference type="SUPFAM" id="SSF52540">
    <property type="entry name" value="P-loop containing nucleoside triphosphate hydrolases"/>
    <property type="match status" value="1"/>
</dbReference>
<comment type="caution">
    <text evidence="3">The sequence shown here is derived from an EMBL/GenBank/DDBJ whole genome shotgun (WGS) entry which is preliminary data.</text>
</comment>
<dbReference type="Gene3D" id="3.30.70.240">
    <property type="match status" value="1"/>
</dbReference>
<dbReference type="InterPro" id="IPR009000">
    <property type="entry name" value="Transl_B-barrel_sf"/>
</dbReference>
<evidence type="ECO:0000313" key="3">
    <source>
        <dbReference type="EMBL" id="GFH23064.1"/>
    </source>
</evidence>
<protein>
    <recommendedName>
        <fullName evidence="1">Elongation factor Tu, chloroplastic</fullName>
    </recommendedName>
</protein>
<dbReference type="PANTHER" id="PTHR42908">
    <property type="entry name" value="TRANSLATION ELONGATION FACTOR-RELATED"/>
    <property type="match status" value="1"/>
</dbReference>
<evidence type="ECO:0000313" key="4">
    <source>
        <dbReference type="Proteomes" id="UP000485058"/>
    </source>
</evidence>
<dbReference type="FunFam" id="3.30.70.240:FF:000002">
    <property type="entry name" value="GTP-binding protein TypA"/>
    <property type="match status" value="1"/>
</dbReference>
<dbReference type="GO" id="GO:0005525">
    <property type="term" value="F:GTP binding"/>
    <property type="evidence" value="ECO:0007669"/>
    <property type="project" value="InterPro"/>
</dbReference>
<dbReference type="Gene3D" id="3.30.70.870">
    <property type="entry name" value="Elongation Factor G (Translational Gtpase), domain 3"/>
    <property type="match status" value="1"/>
</dbReference>
<keyword evidence="4" id="KW-1185">Reference proteome</keyword>
<dbReference type="InterPro" id="IPR031157">
    <property type="entry name" value="G_TR_CS"/>
</dbReference>
<dbReference type="Pfam" id="PF00009">
    <property type="entry name" value="GTP_EFTU"/>
    <property type="match status" value="1"/>
</dbReference>
<dbReference type="PROSITE" id="PS51722">
    <property type="entry name" value="G_TR_2"/>
    <property type="match status" value="1"/>
</dbReference>
<feature type="non-terminal residue" evidence="3">
    <location>
        <position position="569"/>
    </location>
</feature>
<dbReference type="PRINTS" id="PR00315">
    <property type="entry name" value="ELONGATNFCT"/>
</dbReference>
<dbReference type="InterPro" id="IPR027417">
    <property type="entry name" value="P-loop_NTPase"/>
</dbReference>
<dbReference type="NCBIfam" id="TIGR00231">
    <property type="entry name" value="small_GTP"/>
    <property type="match status" value="1"/>
</dbReference>
<gene>
    <name evidence="3" type="ORF">HaLaN_20616</name>
</gene>
<dbReference type="SUPFAM" id="SSF50447">
    <property type="entry name" value="Translation proteins"/>
    <property type="match status" value="1"/>
</dbReference>
<dbReference type="InterPro" id="IPR004161">
    <property type="entry name" value="EFTu-like_2"/>
</dbReference>
<dbReference type="GO" id="GO:1990904">
    <property type="term" value="C:ribonucleoprotein complex"/>
    <property type="evidence" value="ECO:0007669"/>
    <property type="project" value="TreeGrafter"/>
</dbReference>
<dbReference type="PROSITE" id="PS00301">
    <property type="entry name" value="G_TR_1"/>
    <property type="match status" value="1"/>
</dbReference>
<dbReference type="InterPro" id="IPR035647">
    <property type="entry name" value="EFG_III/V"/>
</dbReference>
<dbReference type="PANTHER" id="PTHR42908:SF8">
    <property type="entry name" value="TR-TYPE G DOMAIN-CONTAINING PROTEIN"/>
    <property type="match status" value="1"/>
</dbReference>
<reference evidence="3 4" key="1">
    <citation type="submission" date="2020-02" db="EMBL/GenBank/DDBJ databases">
        <title>Draft genome sequence of Haematococcus lacustris strain NIES-144.</title>
        <authorList>
            <person name="Morimoto D."/>
            <person name="Nakagawa S."/>
            <person name="Yoshida T."/>
            <person name="Sawayama S."/>
        </authorList>
    </citation>
    <scope>NUCLEOTIDE SEQUENCE [LARGE SCALE GENOMIC DNA]</scope>
    <source>
        <strain evidence="3 4">NIES-144</strain>
    </source>
</reference>
<dbReference type="Proteomes" id="UP000485058">
    <property type="component" value="Unassembled WGS sequence"/>
</dbReference>
<dbReference type="AlphaFoldDB" id="A0A699ZWK5"/>
<dbReference type="Pfam" id="PF00679">
    <property type="entry name" value="EFG_C"/>
    <property type="match status" value="1"/>
</dbReference>
<proteinExistence type="predicted"/>
<dbReference type="InterPro" id="IPR035651">
    <property type="entry name" value="BipA_V"/>
</dbReference>
<dbReference type="InterPro" id="IPR047042">
    <property type="entry name" value="BipA_II"/>
</dbReference>
<dbReference type="InterPro" id="IPR047041">
    <property type="entry name" value="BipA_GTP-bd_dom"/>
</dbReference>
<dbReference type="SUPFAM" id="SSF54980">
    <property type="entry name" value="EF-G C-terminal domain-like"/>
    <property type="match status" value="2"/>
</dbReference>
<evidence type="ECO:0000259" key="2">
    <source>
        <dbReference type="PROSITE" id="PS51722"/>
    </source>
</evidence>
<dbReference type="Gene3D" id="2.40.30.10">
    <property type="entry name" value="Translation factors"/>
    <property type="match status" value="1"/>
</dbReference>
<feature type="non-terminal residue" evidence="3">
    <location>
        <position position="1"/>
    </location>
</feature>
<dbReference type="EMBL" id="BLLF01002185">
    <property type="protein sequence ID" value="GFH23064.1"/>
    <property type="molecule type" value="Genomic_DNA"/>
</dbReference>
<feature type="domain" description="Tr-type G" evidence="2">
    <location>
        <begin position="75"/>
        <end position="283"/>
    </location>
</feature>
<dbReference type="Pfam" id="PF03144">
    <property type="entry name" value="GTP_EFTU_D2"/>
    <property type="match status" value="1"/>
</dbReference>
<dbReference type="GO" id="GO:0003924">
    <property type="term" value="F:GTPase activity"/>
    <property type="evidence" value="ECO:0007669"/>
    <property type="project" value="InterPro"/>
</dbReference>
<dbReference type="Gene3D" id="3.40.50.300">
    <property type="entry name" value="P-loop containing nucleotide triphosphate hydrolases"/>
    <property type="match status" value="1"/>
</dbReference>
<accession>A0A699ZWK5</accession>
<dbReference type="InterPro" id="IPR000640">
    <property type="entry name" value="EFG_V-like"/>
</dbReference>
<organism evidence="3 4">
    <name type="scientific">Haematococcus lacustris</name>
    <name type="common">Green alga</name>
    <name type="synonym">Haematococcus pluvialis</name>
    <dbReference type="NCBI Taxonomy" id="44745"/>
    <lineage>
        <taxon>Eukaryota</taxon>
        <taxon>Viridiplantae</taxon>
        <taxon>Chlorophyta</taxon>
        <taxon>core chlorophytes</taxon>
        <taxon>Chlorophyceae</taxon>
        <taxon>CS clade</taxon>
        <taxon>Chlamydomonadales</taxon>
        <taxon>Haematococcaceae</taxon>
        <taxon>Haematococcus</taxon>
    </lineage>
</organism>
<evidence type="ECO:0000256" key="1">
    <source>
        <dbReference type="ARBA" id="ARBA00021392"/>
    </source>
</evidence>
<dbReference type="CDD" id="cd03691">
    <property type="entry name" value="BipA_TypA_II"/>
    <property type="match status" value="1"/>
</dbReference>
<dbReference type="FunFam" id="2.40.30.10:FF:000016">
    <property type="entry name" value="GTP-binding protein TypA"/>
    <property type="match status" value="1"/>
</dbReference>
<name>A0A699ZWK5_HAELA</name>
<dbReference type="GO" id="GO:0005829">
    <property type="term" value="C:cytosol"/>
    <property type="evidence" value="ECO:0007669"/>
    <property type="project" value="TreeGrafter"/>
</dbReference>
<dbReference type="CDD" id="cd03710">
    <property type="entry name" value="BipA_TypA_C"/>
    <property type="match status" value="1"/>
</dbReference>
<dbReference type="CDD" id="cd01891">
    <property type="entry name" value="TypA_BipA"/>
    <property type="match status" value="1"/>
</dbReference>
<sequence>MLNKTGTLPARAVDSRQLCGPKVAGRQYGVHRTFLAGPATCSPIVPYVAAAPTVPRGARAAAAAVEVVNGEDVRSDLRNIAIIAHVDHGKTTLVDSLLKQSKVFRDNQATTERVMDSNDLERERGITILAKNTAVRYKGIKINIIDTPGHADFGGEVERVLNMCDGVLLLVDSVEGPMPQTRFVLKKALALNKKVVVVINKIDRESARPEWVIDSTFELFMDLGANDEQASHHHPLGGFGLGCDFPVIYASGFQGIAGYSVDKMATDLEPLFQTIVKEVAPPKAAPAAPLQLLVANIDYDVHMGRIAVGRVYNGTIKKGQQVVICSSLEPGVTRTAKATELFVYDNFIRVPVDEVSAGDICAMCGVSDIKIGDTICARDSPVALPTIKVEDPTVNMTFKVNTSPFAGKEGKFVTSRNLKVQPGVEPGETADAFVVSGRGTLHLGILIENMRREGFEFEIGPPKVITRQVDGKTLEPYEDAIVEVAENYVGSVVELFAQRKGEMTDLQPSLGSSSRLTFRIATRGLLGLKNALLTATRGTGVMNTIFREYAPLAGEILMRDAGSLIAFET</sequence>
<dbReference type="FunFam" id="3.40.50.300:FF:000055">
    <property type="entry name" value="GTP-binding protein TypA"/>
    <property type="match status" value="1"/>
</dbReference>
<dbReference type="InterPro" id="IPR005225">
    <property type="entry name" value="Small_GTP-bd"/>
</dbReference>